<feature type="transmembrane region" description="Helical" evidence="6">
    <location>
        <begin position="108"/>
        <end position="127"/>
    </location>
</feature>
<feature type="transmembrane region" description="Helical" evidence="6">
    <location>
        <begin position="31"/>
        <end position="50"/>
    </location>
</feature>
<name>A0A6L3V0F7_9BACI</name>
<dbReference type="GO" id="GO:0015658">
    <property type="term" value="F:branched-chain amino acid transmembrane transporter activity"/>
    <property type="evidence" value="ECO:0007669"/>
    <property type="project" value="InterPro"/>
</dbReference>
<feature type="transmembrane region" description="Helical" evidence="6">
    <location>
        <begin position="155"/>
        <end position="174"/>
    </location>
</feature>
<dbReference type="PANTHER" id="PTHR30482:SF18">
    <property type="entry name" value="BRANCHED AMINO ACID TRANSPORT SYSTEM PERMEASE"/>
    <property type="match status" value="1"/>
</dbReference>
<dbReference type="InterPro" id="IPR001851">
    <property type="entry name" value="ABC_transp_permease"/>
</dbReference>
<dbReference type="Pfam" id="PF02653">
    <property type="entry name" value="BPD_transp_2"/>
    <property type="match status" value="1"/>
</dbReference>
<keyword evidence="4 6" id="KW-1133">Transmembrane helix</keyword>
<feature type="transmembrane region" description="Helical" evidence="6">
    <location>
        <begin position="206"/>
        <end position="227"/>
    </location>
</feature>
<dbReference type="InterPro" id="IPR043428">
    <property type="entry name" value="LivM-like"/>
</dbReference>
<evidence type="ECO:0000256" key="1">
    <source>
        <dbReference type="ARBA" id="ARBA00004651"/>
    </source>
</evidence>
<dbReference type="CDD" id="cd06581">
    <property type="entry name" value="TM_PBP1_LivM_like"/>
    <property type="match status" value="1"/>
</dbReference>
<feature type="transmembrane region" description="Helical" evidence="6">
    <location>
        <begin position="57"/>
        <end position="76"/>
    </location>
</feature>
<evidence type="ECO:0000313" key="8">
    <source>
        <dbReference type="Proteomes" id="UP000481030"/>
    </source>
</evidence>
<reference evidence="7 8" key="1">
    <citation type="journal article" date="2016" name="Antonie Van Leeuwenhoek">
        <title>Bacillus depressus sp. nov., isolated from soil of a sunflower field.</title>
        <authorList>
            <person name="Wei X."/>
            <person name="Xin D."/>
            <person name="Xin Y."/>
            <person name="Zhang H."/>
            <person name="Wang T."/>
            <person name="Zhang J."/>
        </authorList>
    </citation>
    <scope>NUCLEOTIDE SEQUENCE [LARGE SCALE GENOMIC DNA]</scope>
    <source>
        <strain evidence="7 8">BZ1</strain>
    </source>
</reference>
<gene>
    <name evidence="7" type="ORF">F7731_20105</name>
</gene>
<organism evidence="7 8">
    <name type="scientific">Cytobacillus depressus</name>
    <dbReference type="NCBI Taxonomy" id="1602942"/>
    <lineage>
        <taxon>Bacteria</taxon>
        <taxon>Bacillati</taxon>
        <taxon>Bacillota</taxon>
        <taxon>Bacilli</taxon>
        <taxon>Bacillales</taxon>
        <taxon>Bacillaceae</taxon>
        <taxon>Cytobacillus</taxon>
    </lineage>
</organism>
<evidence type="ECO:0000256" key="5">
    <source>
        <dbReference type="ARBA" id="ARBA00023136"/>
    </source>
</evidence>
<evidence type="ECO:0000256" key="3">
    <source>
        <dbReference type="ARBA" id="ARBA00022692"/>
    </source>
</evidence>
<dbReference type="OrthoDB" id="9789927at2"/>
<keyword evidence="3 6" id="KW-0812">Transmembrane</keyword>
<evidence type="ECO:0000313" key="7">
    <source>
        <dbReference type="EMBL" id="KAB2330520.1"/>
    </source>
</evidence>
<comment type="caution">
    <text evidence="7">The sequence shown here is derived from an EMBL/GenBank/DDBJ whole genome shotgun (WGS) entry which is preliminary data.</text>
</comment>
<dbReference type="AlphaFoldDB" id="A0A6L3V0F7"/>
<protein>
    <submittedName>
        <fullName evidence="7">Branched-chain amino acid ABC transporter permease</fullName>
    </submittedName>
</protein>
<dbReference type="PANTHER" id="PTHR30482">
    <property type="entry name" value="HIGH-AFFINITY BRANCHED-CHAIN AMINO ACID TRANSPORT SYSTEM PERMEASE"/>
    <property type="match status" value="1"/>
</dbReference>
<dbReference type="Proteomes" id="UP000481030">
    <property type="component" value="Unassembled WGS sequence"/>
</dbReference>
<evidence type="ECO:0000256" key="6">
    <source>
        <dbReference type="SAM" id="Phobius"/>
    </source>
</evidence>
<comment type="subcellular location">
    <subcellularLocation>
        <location evidence="1">Cell membrane</location>
        <topology evidence="1">Multi-pass membrane protein</topology>
    </subcellularLocation>
</comment>
<keyword evidence="5 6" id="KW-0472">Membrane</keyword>
<dbReference type="GO" id="GO:0005886">
    <property type="term" value="C:plasma membrane"/>
    <property type="evidence" value="ECO:0007669"/>
    <property type="project" value="UniProtKB-SubCell"/>
</dbReference>
<feature type="transmembrane region" description="Helical" evidence="6">
    <location>
        <begin position="82"/>
        <end position="101"/>
    </location>
</feature>
<accession>A0A6L3V0F7</accession>
<feature type="transmembrane region" description="Helical" evidence="6">
    <location>
        <begin position="239"/>
        <end position="266"/>
    </location>
</feature>
<sequence length="338" mass="36429">MGNWRIVVFVIVLIALPVVFRNPYLTSVLVIIGLYGIVAMGLGLLLGFTGQISISQAAFYGIGAYTSAILTVTYGVSPWVAIIAGCVISAIVALVIGWPTLKLEENYLALATLGFGFIVYISFMQMVELTGGPSGIRHIPPLSLGFMTFDTDVKYYYLVWVVALGLLYFSSKLVKSRVGRALRAIRSSEIAAKSVGINPTKFKVQVFMLSAVFASIAGSLYAHYVSFISPSPFYVTASINFVIIAVIGGLTNIWGGLVGAAVITGLGELVREVVPLFIPDAGSEYELILFGVILVVTMIFMPQGLSVGVKDGWMKWAGRSKRIKNIKEGEMNNENTVA</sequence>
<dbReference type="EMBL" id="WBOS01000014">
    <property type="protein sequence ID" value="KAB2330520.1"/>
    <property type="molecule type" value="Genomic_DNA"/>
</dbReference>
<keyword evidence="2" id="KW-1003">Cell membrane</keyword>
<keyword evidence="8" id="KW-1185">Reference proteome</keyword>
<evidence type="ECO:0000256" key="4">
    <source>
        <dbReference type="ARBA" id="ARBA00022989"/>
    </source>
</evidence>
<proteinExistence type="predicted"/>
<evidence type="ECO:0000256" key="2">
    <source>
        <dbReference type="ARBA" id="ARBA00022475"/>
    </source>
</evidence>
<feature type="transmembrane region" description="Helical" evidence="6">
    <location>
        <begin position="287"/>
        <end position="305"/>
    </location>
</feature>